<feature type="signal peptide" evidence="2">
    <location>
        <begin position="1"/>
        <end position="23"/>
    </location>
</feature>
<feature type="compositionally biased region" description="Pro residues" evidence="1">
    <location>
        <begin position="40"/>
        <end position="50"/>
    </location>
</feature>
<reference evidence="3 4" key="1">
    <citation type="submission" date="2023-07" db="EMBL/GenBank/DDBJ databases">
        <title>Genomic Encyclopedia of Type Strains, Phase IV (KMG-IV): sequencing the most valuable type-strain genomes for metagenomic binning, comparative biology and taxonomic classification.</title>
        <authorList>
            <person name="Goeker M."/>
        </authorList>
    </citation>
    <scope>NUCLEOTIDE SEQUENCE [LARGE SCALE GENOMIC DNA]</scope>
    <source>
        <strain evidence="3 4">B6-8</strain>
    </source>
</reference>
<feature type="region of interest" description="Disordered" evidence="1">
    <location>
        <begin position="84"/>
        <end position="103"/>
    </location>
</feature>
<gene>
    <name evidence="3" type="ORF">QO014_002024</name>
</gene>
<feature type="compositionally biased region" description="Basic residues" evidence="1">
    <location>
        <begin position="94"/>
        <end position="103"/>
    </location>
</feature>
<evidence type="ECO:0000313" key="3">
    <source>
        <dbReference type="EMBL" id="MDQ0437639.1"/>
    </source>
</evidence>
<accession>A0ABU0H811</accession>
<dbReference type="EMBL" id="JAUSVO010000002">
    <property type="protein sequence ID" value="MDQ0437639.1"/>
    <property type="molecule type" value="Genomic_DNA"/>
</dbReference>
<protein>
    <submittedName>
        <fullName evidence="3">Uncharacterized protein</fullName>
    </submittedName>
</protein>
<evidence type="ECO:0000256" key="2">
    <source>
        <dbReference type="SAM" id="SignalP"/>
    </source>
</evidence>
<feature type="region of interest" description="Disordered" evidence="1">
    <location>
        <begin position="37"/>
        <end position="56"/>
    </location>
</feature>
<dbReference type="RefSeq" id="WP_266348544.1">
    <property type="nucleotide sequence ID" value="NZ_JAPKNG010000002.1"/>
</dbReference>
<comment type="caution">
    <text evidence="3">The sequence shown here is derived from an EMBL/GenBank/DDBJ whole genome shotgun (WGS) entry which is preliminary data.</text>
</comment>
<evidence type="ECO:0000256" key="1">
    <source>
        <dbReference type="SAM" id="MobiDB-lite"/>
    </source>
</evidence>
<sequence>MSFRSRPLMLAILMVLTAGTASAQNLFTGSGGAPLGLTPVTPPRVTPPPNAGTSPYTGNQCKLIAGTCPTGRLVRSGTLCFCATKDGGATQGTSRKRPQGSGG</sequence>
<dbReference type="Proteomes" id="UP001241603">
    <property type="component" value="Unassembled WGS sequence"/>
</dbReference>
<keyword evidence="4" id="KW-1185">Reference proteome</keyword>
<organism evidence="3 4">
    <name type="scientific">Kaistia dalseonensis</name>
    <dbReference type="NCBI Taxonomy" id="410840"/>
    <lineage>
        <taxon>Bacteria</taxon>
        <taxon>Pseudomonadati</taxon>
        <taxon>Pseudomonadota</taxon>
        <taxon>Alphaproteobacteria</taxon>
        <taxon>Hyphomicrobiales</taxon>
        <taxon>Kaistiaceae</taxon>
        <taxon>Kaistia</taxon>
    </lineage>
</organism>
<evidence type="ECO:0000313" key="4">
    <source>
        <dbReference type="Proteomes" id="UP001241603"/>
    </source>
</evidence>
<name>A0ABU0H811_9HYPH</name>
<feature type="chain" id="PRO_5046942852" evidence="2">
    <location>
        <begin position="24"/>
        <end position="103"/>
    </location>
</feature>
<proteinExistence type="predicted"/>
<keyword evidence="2" id="KW-0732">Signal</keyword>